<protein>
    <submittedName>
        <fullName evidence="1">Uncharacterized protein</fullName>
    </submittedName>
</protein>
<dbReference type="Proteomes" id="UP000593577">
    <property type="component" value="Unassembled WGS sequence"/>
</dbReference>
<dbReference type="EMBL" id="JABFAA010000005">
    <property type="protein sequence ID" value="MBA0682195.1"/>
    <property type="molecule type" value="Genomic_DNA"/>
</dbReference>
<name>A0A7J8X4J1_GOSAI</name>
<evidence type="ECO:0000313" key="2">
    <source>
        <dbReference type="Proteomes" id="UP000593577"/>
    </source>
</evidence>
<accession>A0A7J8X4J1</accession>
<evidence type="ECO:0000313" key="1">
    <source>
        <dbReference type="EMBL" id="MBA0682195.1"/>
    </source>
</evidence>
<reference evidence="1 2" key="1">
    <citation type="journal article" date="2019" name="Genome Biol. Evol.">
        <title>Insights into the evolution of the New World diploid cottons (Gossypium, subgenus Houzingenia) based on genome sequencing.</title>
        <authorList>
            <person name="Grover C.E."/>
            <person name="Arick M.A. 2nd"/>
            <person name="Thrash A."/>
            <person name="Conover J.L."/>
            <person name="Sanders W.S."/>
            <person name="Peterson D.G."/>
            <person name="Frelichowski J.E."/>
            <person name="Scheffler J.A."/>
            <person name="Scheffler B.E."/>
            <person name="Wendel J.F."/>
        </authorList>
    </citation>
    <scope>NUCLEOTIDE SEQUENCE [LARGE SCALE GENOMIC DNA]</scope>
    <source>
        <strain evidence="1">185</strain>
        <tissue evidence="1">Leaf</tissue>
    </source>
</reference>
<comment type="caution">
    <text evidence="1">The sequence shown here is derived from an EMBL/GenBank/DDBJ whole genome shotgun (WGS) entry which is preliminary data.</text>
</comment>
<sequence>MLGASEYYSLGRGSTINYYTPQALQQLRRFYSAIKKGSPRGRTRSRVMGSRLPPGLAQFSRRGLLLVDLRRSGLWHPSE</sequence>
<keyword evidence="2" id="KW-1185">Reference proteome</keyword>
<gene>
    <name evidence="1" type="ORF">Goari_023931</name>
</gene>
<organism evidence="1 2">
    <name type="scientific">Gossypium aridum</name>
    <name type="common">American cotton</name>
    <name type="synonym">Erioxylum aridum</name>
    <dbReference type="NCBI Taxonomy" id="34290"/>
    <lineage>
        <taxon>Eukaryota</taxon>
        <taxon>Viridiplantae</taxon>
        <taxon>Streptophyta</taxon>
        <taxon>Embryophyta</taxon>
        <taxon>Tracheophyta</taxon>
        <taxon>Spermatophyta</taxon>
        <taxon>Magnoliopsida</taxon>
        <taxon>eudicotyledons</taxon>
        <taxon>Gunneridae</taxon>
        <taxon>Pentapetalae</taxon>
        <taxon>rosids</taxon>
        <taxon>malvids</taxon>
        <taxon>Malvales</taxon>
        <taxon>Malvaceae</taxon>
        <taxon>Malvoideae</taxon>
        <taxon>Gossypium</taxon>
    </lineage>
</organism>
<dbReference type="AlphaFoldDB" id="A0A7J8X4J1"/>
<proteinExistence type="predicted"/>